<gene>
    <name evidence="4" type="ORF">C2845_PM07G20020</name>
</gene>
<comment type="similarity">
    <text evidence="1">Belongs to the peptidase S8 family.</text>
</comment>
<feature type="chain" id="PRO_5018026805" evidence="3">
    <location>
        <begin position="27"/>
        <end position="171"/>
    </location>
</feature>
<dbReference type="InterPro" id="IPR045051">
    <property type="entry name" value="SBT"/>
</dbReference>
<feature type="signal peptide" evidence="3">
    <location>
        <begin position="1"/>
        <end position="26"/>
    </location>
</feature>
<dbReference type="STRING" id="4540.A0A3L6SNG3"/>
<keyword evidence="2 3" id="KW-0732">Signal</keyword>
<dbReference type="GO" id="GO:0006508">
    <property type="term" value="P:proteolysis"/>
    <property type="evidence" value="ECO:0007669"/>
    <property type="project" value="UniProtKB-KW"/>
</dbReference>
<accession>A0A3L6SNG3</accession>
<dbReference type="PANTHER" id="PTHR10795">
    <property type="entry name" value="PROPROTEIN CONVERTASE SUBTILISIN/KEXIN"/>
    <property type="match status" value="1"/>
</dbReference>
<comment type="caution">
    <text evidence="4">The sequence shown here is derived from an EMBL/GenBank/DDBJ whole genome shotgun (WGS) entry which is preliminary data.</text>
</comment>
<dbReference type="AlphaFoldDB" id="A0A3L6SNG3"/>
<keyword evidence="5" id="KW-1185">Reference proteome</keyword>
<dbReference type="SUPFAM" id="SSF52743">
    <property type="entry name" value="Subtilisin-like"/>
    <property type="match status" value="1"/>
</dbReference>
<dbReference type="Proteomes" id="UP000275267">
    <property type="component" value="Unassembled WGS sequence"/>
</dbReference>
<sequence>MGWRGAGRVFLLALVLLLALQTPAAADKKATALPFLSPFRLLDRHALRSIYACSINFRIMYEFSVIRGLALQIDEGVLTLLQRLPGVLRVIPGSLLRLRTTRSWEFLGLVENGRETPAWSSAKLDADTIIGNIDTGVWPESQSFQDDGLGVPTGWRGVCDRGSDPTFRCNK</sequence>
<evidence type="ECO:0000256" key="3">
    <source>
        <dbReference type="SAM" id="SignalP"/>
    </source>
</evidence>
<evidence type="ECO:0000313" key="4">
    <source>
        <dbReference type="EMBL" id="RLN24172.1"/>
    </source>
</evidence>
<evidence type="ECO:0000313" key="5">
    <source>
        <dbReference type="Proteomes" id="UP000275267"/>
    </source>
</evidence>
<dbReference type="OrthoDB" id="687848at2759"/>
<reference evidence="5" key="1">
    <citation type="journal article" date="2019" name="Nat. Commun.">
        <title>The genome of broomcorn millet.</title>
        <authorList>
            <person name="Zou C."/>
            <person name="Miki D."/>
            <person name="Li D."/>
            <person name="Tang Q."/>
            <person name="Xiao L."/>
            <person name="Rajput S."/>
            <person name="Deng P."/>
            <person name="Jia W."/>
            <person name="Huang R."/>
            <person name="Zhang M."/>
            <person name="Sun Y."/>
            <person name="Hu J."/>
            <person name="Fu X."/>
            <person name="Schnable P.S."/>
            <person name="Li F."/>
            <person name="Zhang H."/>
            <person name="Feng B."/>
            <person name="Zhu X."/>
            <person name="Liu R."/>
            <person name="Schnable J.C."/>
            <person name="Zhu J.-K."/>
            <person name="Zhang H."/>
        </authorList>
    </citation>
    <scope>NUCLEOTIDE SEQUENCE [LARGE SCALE GENOMIC DNA]</scope>
</reference>
<evidence type="ECO:0000256" key="2">
    <source>
        <dbReference type="ARBA" id="ARBA00022729"/>
    </source>
</evidence>
<evidence type="ECO:0000256" key="1">
    <source>
        <dbReference type="ARBA" id="ARBA00011073"/>
    </source>
</evidence>
<name>A0A3L6SNG3_PANMI</name>
<dbReference type="InterPro" id="IPR036852">
    <property type="entry name" value="Peptidase_S8/S53_dom_sf"/>
</dbReference>
<dbReference type="EMBL" id="PQIB02000004">
    <property type="protein sequence ID" value="RLN24172.1"/>
    <property type="molecule type" value="Genomic_DNA"/>
</dbReference>
<dbReference type="GO" id="GO:0004252">
    <property type="term" value="F:serine-type endopeptidase activity"/>
    <property type="evidence" value="ECO:0007669"/>
    <property type="project" value="InterPro"/>
</dbReference>
<dbReference type="Gene3D" id="3.40.50.200">
    <property type="entry name" value="Peptidase S8/S53 domain"/>
    <property type="match status" value="1"/>
</dbReference>
<protein>
    <submittedName>
        <fullName evidence="4">Subtilisin-like protease SBT5.3</fullName>
    </submittedName>
</protein>
<proteinExistence type="inferred from homology"/>
<organism evidence="4 5">
    <name type="scientific">Panicum miliaceum</name>
    <name type="common">Proso millet</name>
    <name type="synonym">Broomcorn millet</name>
    <dbReference type="NCBI Taxonomy" id="4540"/>
    <lineage>
        <taxon>Eukaryota</taxon>
        <taxon>Viridiplantae</taxon>
        <taxon>Streptophyta</taxon>
        <taxon>Embryophyta</taxon>
        <taxon>Tracheophyta</taxon>
        <taxon>Spermatophyta</taxon>
        <taxon>Magnoliopsida</taxon>
        <taxon>Liliopsida</taxon>
        <taxon>Poales</taxon>
        <taxon>Poaceae</taxon>
        <taxon>PACMAD clade</taxon>
        <taxon>Panicoideae</taxon>
        <taxon>Panicodae</taxon>
        <taxon>Paniceae</taxon>
        <taxon>Panicinae</taxon>
        <taxon>Panicum</taxon>
        <taxon>Panicum sect. Panicum</taxon>
    </lineage>
</organism>